<reference evidence="2" key="1">
    <citation type="submission" date="2022-01" db="EMBL/GenBank/DDBJ databases">
        <title>Whole genome-based taxonomy of the Shewanellaceae.</title>
        <authorList>
            <person name="Martin-Rodriguez A.J."/>
        </authorList>
    </citation>
    <scope>NUCLEOTIDE SEQUENCE</scope>
    <source>
        <strain evidence="2">DSM 16422</strain>
    </source>
</reference>
<sequence>MPQSFTAFALALTAVSMLGCSNSMNTAHNLDYSHDGAHVSYQDSDDVYQQRFVYDINAAGIAPKGQLNVWAEKLVNELVLQNDALRPDQPLVVATPVFTDDFNRTSELSLQLQQSLMTAFHAHEFNVVDLNVSNTLRATENGELMLSRDWQQLPSDLPVSHILVSTINLTPEGVNFNGRVVNITNNRVVSAVQSFVAGKSLSGYVLPANKVHTQGSLIYRTENTKESRYTVLGDAQ</sequence>
<keyword evidence="3" id="KW-1185">Reference proteome</keyword>
<feature type="domain" description="FlgO" evidence="1">
    <location>
        <begin position="72"/>
        <end position="197"/>
    </location>
</feature>
<accession>A0A9X1ZHQ3</accession>
<dbReference type="InterPro" id="IPR041215">
    <property type="entry name" value="FlgO_dom"/>
</dbReference>
<dbReference type="Pfam" id="PF17680">
    <property type="entry name" value="FlgO"/>
    <property type="match status" value="1"/>
</dbReference>
<evidence type="ECO:0000313" key="2">
    <source>
        <dbReference type="EMBL" id="MCL1141731.1"/>
    </source>
</evidence>
<protein>
    <recommendedName>
        <fullName evidence="1">FlgO domain-containing protein</fullName>
    </recommendedName>
</protein>
<gene>
    <name evidence="2" type="ORF">L2672_03300</name>
</gene>
<organism evidence="2 3">
    <name type="scientific">Shewanella gaetbuli</name>
    <dbReference type="NCBI Taxonomy" id="220752"/>
    <lineage>
        <taxon>Bacteria</taxon>
        <taxon>Pseudomonadati</taxon>
        <taxon>Pseudomonadota</taxon>
        <taxon>Gammaproteobacteria</taxon>
        <taxon>Alteromonadales</taxon>
        <taxon>Shewanellaceae</taxon>
        <taxon>Shewanella</taxon>
    </lineage>
</organism>
<dbReference type="AlphaFoldDB" id="A0A9X1ZHQ3"/>
<evidence type="ECO:0000313" key="3">
    <source>
        <dbReference type="Proteomes" id="UP001139333"/>
    </source>
</evidence>
<name>A0A9X1ZHQ3_9GAMM</name>
<dbReference type="RefSeq" id="WP_248994417.1">
    <property type="nucleotide sequence ID" value="NZ_JAKIKP010000002.1"/>
</dbReference>
<evidence type="ECO:0000259" key="1">
    <source>
        <dbReference type="Pfam" id="PF17680"/>
    </source>
</evidence>
<proteinExistence type="predicted"/>
<comment type="caution">
    <text evidence="2">The sequence shown here is derived from an EMBL/GenBank/DDBJ whole genome shotgun (WGS) entry which is preliminary data.</text>
</comment>
<dbReference type="EMBL" id="JAKIKP010000002">
    <property type="protein sequence ID" value="MCL1141731.1"/>
    <property type="molecule type" value="Genomic_DNA"/>
</dbReference>
<dbReference type="Proteomes" id="UP001139333">
    <property type="component" value="Unassembled WGS sequence"/>
</dbReference>